<keyword evidence="2" id="KW-0808">Transferase</keyword>
<evidence type="ECO:0000256" key="3">
    <source>
        <dbReference type="ARBA" id="ARBA00022695"/>
    </source>
</evidence>
<dbReference type="Pfam" id="PF17917">
    <property type="entry name" value="RT_RNaseH"/>
    <property type="match status" value="1"/>
</dbReference>
<dbReference type="Pfam" id="PF00665">
    <property type="entry name" value="rve"/>
    <property type="match status" value="1"/>
</dbReference>
<dbReference type="Pfam" id="PF00078">
    <property type="entry name" value="RVT_1"/>
    <property type="match status" value="1"/>
</dbReference>
<keyword evidence="6" id="KW-0378">Hydrolase</keyword>
<dbReference type="GO" id="GO:0015074">
    <property type="term" value="P:DNA integration"/>
    <property type="evidence" value="ECO:0007669"/>
    <property type="project" value="InterPro"/>
</dbReference>
<dbReference type="InterPro" id="IPR050951">
    <property type="entry name" value="Retrovirus_Pol_polyprotein"/>
</dbReference>
<dbReference type="InterPro" id="IPR001584">
    <property type="entry name" value="Integrase_cat-core"/>
</dbReference>
<dbReference type="InterPro" id="IPR000477">
    <property type="entry name" value="RT_dom"/>
</dbReference>
<dbReference type="FunFam" id="3.30.70.270:FF:000020">
    <property type="entry name" value="Transposon Tf2-6 polyprotein-like Protein"/>
    <property type="match status" value="1"/>
</dbReference>
<dbReference type="GO" id="GO:0003676">
    <property type="term" value="F:nucleic acid binding"/>
    <property type="evidence" value="ECO:0007669"/>
    <property type="project" value="InterPro"/>
</dbReference>
<keyword evidence="11" id="KW-1185">Reference proteome</keyword>
<dbReference type="InterPro" id="IPR036397">
    <property type="entry name" value="RNaseH_sf"/>
</dbReference>
<dbReference type="FunFam" id="3.10.20.370:FF:000001">
    <property type="entry name" value="Retrovirus-related Pol polyprotein from transposon 17.6-like protein"/>
    <property type="match status" value="1"/>
</dbReference>
<sequence>MAGEIRDQQPNPWRNHLDEPPLDEVQDRIPREGLGPELNRADRLHRGDLGDHQGGENQETVGDSDSRPELLQSRSPIRTYEGHQFEIKPRVIALVKQSQYHGLIEEDPLDHVDSFEELCSTTSANGVPGDYLRCRLFTFTLAGKALKWLKSLPSRSITTWMEFKKAFLGQFYTKQRTSLMRSKIVGFQQGPIEPYHEGLERFKEYIRDCPQHGFSEVNLWNTFYEGIRREHKLYLDIASNGNFMSKSIEEAKTLIDNLAVSDSKNQPSYEETIKAINARPGLVEFEELKSMIAKLLEREPEHRLSPQIQHPAETRLGAKDHGGELKALIYEFIGEQRKANKEINEKIHYVYHDLNNKFGSLESHIKELDLQIANIAGTIKKPLGVLPGRTEANPKKEHIAAITLRSGTQLDEVEMPPELIRKEPQPEVILESVEEAAGEQTKTNLEESAAPTTPTLRVYKPKVPYPGSVKKPKKEKEQAKLKDLVSQLSVRLPFVDACMIIPSLRKYMKSILTSNLSLEEGVMLITEDCSLALQNKTPEKLDDPGSFVLSCQIGGTIFKRCLCDLGSSVNLMPYTVAKRLGITSFRPTKIQLVFADRSVRRPIGIVSDVQVMIGKCFIPADFVVLELDQEPRDPLILGRPFLATAGAIIDVKGGKIDLHLGDLVMKFQIDKTLEKPTIDGFSFLVDNLSEVSEGVYEELIMDDPLEVALTRVEKEGGYFSREARDIAKSLDNAETYKNLVAYVGLEEEVMGTNASRDASKPSKEPWSELSAPKVELKELPVGLRYAFLGPNNTYPVIINSNLSNVETALLLCELRKHRKALGYTLEDITGISPELCMHRIHLEDESKSSIEHQRRLNPNLKDVVKKEIMKLLEAGVIYPISDSTWVSPVHVVPKKGGVTVIRNENEELIPTRTITGHRMYGYSGFFQIPIHPDDQEKTTFTCPYGTFAYRRMPFGLCNAPATFQRCMMSIFTDYIEDIMEVFMDDFSVYGTSFDVCLSNLSKVLKRCEEKHLVLNWEKCHFMVRDGIVLGHRISEKGIEVDKAKIEVMVNLEPPKNVKGVRSFLGHAGFYRRFIKDFSKIARPLTQLLCKEVAFEFSGECLAAFKKIKEALISAPIVQSPDWELPFEIMCDASDYAVGAVLGQRKEKKLHVIYYASRTLDEAQCNYATTEKELLAIVFAFEKFRSYLVGSKVIVHTDHAALKYLLSKKDAKPRLIRWILLLQEFDLKIIDRKGAENGVADHLSRMRIEESIPIDDSLPEETVYAVSAVPMSRKETPPKATTERRNAFGAPWYRHIANYLAADIEPPNFYGYKKKKFLKDIRFYFWDEPYLYKKCQDGLFRKCVPEEEIAGILHGCHGSAYAGHFATFKTVSKVLQAGFWWPTMFKDAQAFISRCDACQRMGNISKRNEMPQNFILEVEVFDVWGIDFMGPFPTSFGDQYILVAVDYVSKWVEAIAAPTNDSSVVIKMFKSIIFPRFGVPRVVISDGGSHFINRIFANLLKKYGVRHKNAFKTPLGTTPFHLVYGKACHLPVELEYKAAWAVKELNFNLKTAAERRLIQLNELEEIRHLAYENTKIYKEKTKALHDRKIVPKSFAANDQVLLFNSRLKLFPGKLRSRWSGPFKIKEVKPYGAVVLWDPSGGDFTVNGQRLKPYLANSEKGIEEIIPLADAPQE</sequence>
<dbReference type="SUPFAM" id="SSF53098">
    <property type="entry name" value="Ribonuclease H-like"/>
    <property type="match status" value="1"/>
</dbReference>
<dbReference type="PROSITE" id="PS50994">
    <property type="entry name" value="INTEGRASE"/>
    <property type="match status" value="1"/>
</dbReference>
<dbReference type="CDD" id="cd00303">
    <property type="entry name" value="retropepsin_like"/>
    <property type="match status" value="1"/>
</dbReference>
<dbReference type="InterPro" id="IPR043502">
    <property type="entry name" value="DNA/RNA_pol_sf"/>
</dbReference>
<keyword evidence="3" id="KW-0548">Nucleotidyltransferase</keyword>
<proteinExistence type="predicted"/>
<dbReference type="Gene3D" id="3.10.10.10">
    <property type="entry name" value="HIV Type 1 Reverse Transcriptase, subunit A, domain 1"/>
    <property type="match status" value="2"/>
</dbReference>
<dbReference type="Pfam" id="PF03732">
    <property type="entry name" value="Retrotrans_gag"/>
    <property type="match status" value="1"/>
</dbReference>
<evidence type="ECO:0000313" key="11">
    <source>
        <dbReference type="Proteomes" id="UP000467841"/>
    </source>
</evidence>
<dbReference type="InterPro" id="IPR021109">
    <property type="entry name" value="Peptidase_aspartic_dom_sf"/>
</dbReference>
<dbReference type="CDD" id="cd01647">
    <property type="entry name" value="RT_LTR"/>
    <property type="match status" value="1"/>
</dbReference>
<accession>A0A6D2HX33</accession>
<evidence type="ECO:0000256" key="1">
    <source>
        <dbReference type="ARBA" id="ARBA00012493"/>
    </source>
</evidence>
<dbReference type="Gene3D" id="2.40.70.10">
    <property type="entry name" value="Acid Proteases"/>
    <property type="match status" value="1"/>
</dbReference>
<dbReference type="SUPFAM" id="SSF50630">
    <property type="entry name" value="Acid proteases"/>
    <property type="match status" value="1"/>
</dbReference>
<evidence type="ECO:0000256" key="4">
    <source>
        <dbReference type="ARBA" id="ARBA00022722"/>
    </source>
</evidence>
<dbReference type="InterPro" id="IPR041373">
    <property type="entry name" value="RT_RNaseH"/>
</dbReference>
<feature type="domain" description="Integrase catalytic" evidence="9">
    <location>
        <begin position="1406"/>
        <end position="1506"/>
    </location>
</feature>
<dbReference type="InterPro" id="IPR043128">
    <property type="entry name" value="Rev_trsase/Diguanyl_cyclase"/>
</dbReference>
<dbReference type="Pfam" id="PF17921">
    <property type="entry name" value="Integrase_H2C2"/>
    <property type="match status" value="1"/>
</dbReference>
<evidence type="ECO:0000256" key="8">
    <source>
        <dbReference type="SAM" id="MobiDB-lite"/>
    </source>
</evidence>
<gene>
    <name evidence="10" type="ORF">MERR_LOCUS5784</name>
</gene>
<dbReference type="CDD" id="cd09274">
    <property type="entry name" value="RNase_HI_RT_Ty3"/>
    <property type="match status" value="1"/>
</dbReference>
<evidence type="ECO:0000256" key="7">
    <source>
        <dbReference type="ARBA" id="ARBA00022918"/>
    </source>
</evidence>
<organism evidence="10 11">
    <name type="scientific">Microthlaspi erraticum</name>
    <dbReference type="NCBI Taxonomy" id="1685480"/>
    <lineage>
        <taxon>Eukaryota</taxon>
        <taxon>Viridiplantae</taxon>
        <taxon>Streptophyta</taxon>
        <taxon>Embryophyta</taxon>
        <taxon>Tracheophyta</taxon>
        <taxon>Spermatophyta</taxon>
        <taxon>Magnoliopsida</taxon>
        <taxon>eudicotyledons</taxon>
        <taxon>Gunneridae</taxon>
        <taxon>Pentapetalae</taxon>
        <taxon>rosids</taxon>
        <taxon>malvids</taxon>
        <taxon>Brassicales</taxon>
        <taxon>Brassicaceae</taxon>
        <taxon>Coluteocarpeae</taxon>
        <taxon>Microthlaspi</taxon>
    </lineage>
</organism>
<evidence type="ECO:0000313" key="10">
    <source>
        <dbReference type="EMBL" id="CAA7018549.1"/>
    </source>
</evidence>
<keyword evidence="4" id="KW-0540">Nuclease</keyword>
<dbReference type="InterPro" id="IPR005162">
    <property type="entry name" value="Retrotrans_gag_dom"/>
</dbReference>
<name>A0A6D2HX33_9BRAS</name>
<dbReference type="PANTHER" id="PTHR37984:SF5">
    <property type="entry name" value="PROTEIN NYNRIN-LIKE"/>
    <property type="match status" value="1"/>
</dbReference>
<dbReference type="EC" id="2.7.7.49" evidence="1"/>
<dbReference type="Gene3D" id="3.30.70.270">
    <property type="match status" value="2"/>
</dbReference>
<evidence type="ECO:0000259" key="9">
    <source>
        <dbReference type="PROSITE" id="PS50994"/>
    </source>
</evidence>
<dbReference type="GO" id="GO:0003964">
    <property type="term" value="F:RNA-directed DNA polymerase activity"/>
    <property type="evidence" value="ECO:0007669"/>
    <property type="project" value="UniProtKB-KW"/>
</dbReference>
<dbReference type="InterPro" id="IPR041588">
    <property type="entry name" value="Integrase_H2C2"/>
</dbReference>
<evidence type="ECO:0000256" key="2">
    <source>
        <dbReference type="ARBA" id="ARBA00022679"/>
    </source>
</evidence>
<dbReference type="InterPro" id="IPR012337">
    <property type="entry name" value="RNaseH-like_sf"/>
</dbReference>
<dbReference type="PANTHER" id="PTHR37984">
    <property type="entry name" value="PROTEIN CBG26694"/>
    <property type="match status" value="1"/>
</dbReference>
<keyword evidence="7" id="KW-0695">RNA-directed DNA polymerase</keyword>
<dbReference type="OrthoDB" id="779516at2759"/>
<dbReference type="EMBL" id="CACVBM020000398">
    <property type="protein sequence ID" value="CAA7018549.1"/>
    <property type="molecule type" value="Genomic_DNA"/>
</dbReference>
<feature type="compositionally biased region" description="Basic and acidic residues" evidence="8">
    <location>
        <begin position="15"/>
        <end position="31"/>
    </location>
</feature>
<dbReference type="SUPFAM" id="SSF56672">
    <property type="entry name" value="DNA/RNA polymerases"/>
    <property type="match status" value="1"/>
</dbReference>
<comment type="caution">
    <text evidence="10">The sequence shown here is derived from an EMBL/GenBank/DDBJ whole genome shotgun (WGS) entry which is preliminary data.</text>
</comment>
<feature type="compositionally biased region" description="Basic and acidic residues" evidence="8">
    <location>
        <begin position="39"/>
        <end position="54"/>
    </location>
</feature>
<dbReference type="Gene3D" id="1.10.340.70">
    <property type="match status" value="1"/>
</dbReference>
<dbReference type="Gene3D" id="3.30.420.10">
    <property type="entry name" value="Ribonuclease H-like superfamily/Ribonuclease H"/>
    <property type="match status" value="1"/>
</dbReference>
<evidence type="ECO:0000256" key="6">
    <source>
        <dbReference type="ARBA" id="ARBA00022801"/>
    </source>
</evidence>
<feature type="region of interest" description="Disordered" evidence="8">
    <location>
        <begin position="1"/>
        <end position="69"/>
    </location>
</feature>
<dbReference type="GO" id="GO:0016787">
    <property type="term" value="F:hydrolase activity"/>
    <property type="evidence" value="ECO:0007669"/>
    <property type="project" value="UniProtKB-KW"/>
</dbReference>
<reference evidence="10" key="1">
    <citation type="submission" date="2020-01" db="EMBL/GenBank/DDBJ databases">
        <authorList>
            <person name="Mishra B."/>
        </authorList>
    </citation>
    <scope>NUCLEOTIDE SEQUENCE [LARGE SCALE GENOMIC DNA]</scope>
</reference>
<dbReference type="Proteomes" id="UP000467841">
    <property type="component" value="Unassembled WGS sequence"/>
</dbReference>
<keyword evidence="5" id="KW-0255">Endonuclease</keyword>
<evidence type="ECO:0000256" key="5">
    <source>
        <dbReference type="ARBA" id="ARBA00022759"/>
    </source>
</evidence>
<dbReference type="GO" id="GO:0004519">
    <property type="term" value="F:endonuclease activity"/>
    <property type="evidence" value="ECO:0007669"/>
    <property type="project" value="UniProtKB-KW"/>
</dbReference>
<protein>
    <recommendedName>
        <fullName evidence="1">RNA-directed DNA polymerase</fullName>
        <ecNumber evidence="1">2.7.7.49</ecNumber>
    </recommendedName>
</protein>